<evidence type="ECO:0000313" key="2">
    <source>
        <dbReference type="Proteomes" id="UP000053105"/>
    </source>
</evidence>
<dbReference type="Proteomes" id="UP000053105">
    <property type="component" value="Unassembled WGS sequence"/>
</dbReference>
<dbReference type="EMBL" id="KQ435775">
    <property type="protein sequence ID" value="KOX74988.1"/>
    <property type="molecule type" value="Genomic_DNA"/>
</dbReference>
<organism evidence="1 2">
    <name type="scientific">Melipona quadrifasciata</name>
    <dbReference type="NCBI Taxonomy" id="166423"/>
    <lineage>
        <taxon>Eukaryota</taxon>
        <taxon>Metazoa</taxon>
        <taxon>Ecdysozoa</taxon>
        <taxon>Arthropoda</taxon>
        <taxon>Hexapoda</taxon>
        <taxon>Insecta</taxon>
        <taxon>Pterygota</taxon>
        <taxon>Neoptera</taxon>
        <taxon>Endopterygota</taxon>
        <taxon>Hymenoptera</taxon>
        <taxon>Apocrita</taxon>
        <taxon>Aculeata</taxon>
        <taxon>Apoidea</taxon>
        <taxon>Anthophila</taxon>
        <taxon>Apidae</taxon>
        <taxon>Melipona</taxon>
    </lineage>
</organism>
<sequence length="180" mass="20816">MAYRNQSYPHPVEYSTIELLVLSIGGSSFTLPFGIRHSNESLEATVNSTVDVFCSELPLGTINPETDGSSIIELDQEATRAFYDHLLFDRNTCKELVKEIDPNLKFQDFIKAQLYWTTSCTVLLRVAIKTIGCIGRVRFCKSTTTPQTKRQERRRKEKTKLEIRKFQIKVEWFREGHYSI</sequence>
<keyword evidence="2" id="KW-1185">Reference proteome</keyword>
<accession>A0A0N0BGL8</accession>
<reference evidence="1 2" key="1">
    <citation type="submission" date="2015-07" db="EMBL/GenBank/DDBJ databases">
        <title>The genome of Melipona quadrifasciata.</title>
        <authorList>
            <person name="Pan H."/>
            <person name="Kapheim K."/>
        </authorList>
    </citation>
    <scope>NUCLEOTIDE SEQUENCE [LARGE SCALE GENOMIC DNA]</scope>
    <source>
        <strain evidence="1">0111107301</strain>
        <tissue evidence="1">Whole body</tissue>
    </source>
</reference>
<gene>
    <name evidence="1" type="ORF">WN51_12672</name>
</gene>
<evidence type="ECO:0000313" key="1">
    <source>
        <dbReference type="EMBL" id="KOX74988.1"/>
    </source>
</evidence>
<protein>
    <submittedName>
        <fullName evidence="1">Uncharacterized protein</fullName>
    </submittedName>
</protein>
<proteinExistence type="predicted"/>
<name>A0A0N0BGL8_9HYME</name>
<dbReference type="AlphaFoldDB" id="A0A0N0BGL8"/>